<feature type="transmembrane region" description="Helical" evidence="11">
    <location>
        <begin position="112"/>
        <end position="132"/>
    </location>
</feature>
<dbReference type="PANTHER" id="PTHR12646">
    <property type="entry name" value="NOT56 - RELATED"/>
    <property type="match status" value="1"/>
</dbReference>
<dbReference type="EMBL" id="CCKQ01006776">
    <property type="protein sequence ID" value="CDW78102.1"/>
    <property type="molecule type" value="Genomic_DNA"/>
</dbReference>
<organism evidence="12 13">
    <name type="scientific">Stylonychia lemnae</name>
    <name type="common">Ciliate</name>
    <dbReference type="NCBI Taxonomy" id="5949"/>
    <lineage>
        <taxon>Eukaryota</taxon>
        <taxon>Sar</taxon>
        <taxon>Alveolata</taxon>
        <taxon>Ciliophora</taxon>
        <taxon>Intramacronucleata</taxon>
        <taxon>Spirotrichea</taxon>
        <taxon>Stichotrichia</taxon>
        <taxon>Sporadotrichida</taxon>
        <taxon>Oxytrichidae</taxon>
        <taxon>Stylonychinae</taxon>
        <taxon>Stylonychia</taxon>
    </lineage>
</organism>
<evidence type="ECO:0000256" key="8">
    <source>
        <dbReference type="ARBA" id="ARBA00022989"/>
    </source>
</evidence>
<dbReference type="Pfam" id="PF05208">
    <property type="entry name" value="ALG3"/>
    <property type="match status" value="1"/>
</dbReference>
<sequence length="371" mass="43087">MQKILARNITSVAMALDAIIGLAVLFFVPYTEIDWVAYMQQVETFLDGERTYTNLVVIKHLNLAYLQGQTGPCVYPAGHIYIFSLLYALTDNGKNVFVIPYIHLMIIQRAQLLFYCLYLFQLYALISIYKLAFKDRELTYKEIITILFLVLSRRIHSIFILRCFNDCISMTFMYLAVYYLQRSQTVPSILFFSLGLSVKMNVLLFLPALLMNLNFHFGLLNTFKNLLYVILFQIFIGYPFIAHNASAYFGRAFEFSRVFTFKWSVNCVNFILTMQHKACSLATILEQYVLEVYTSNFTAGIFINSPLYYTLLKDCPLRLVCWNIFPARSISSFVLFIVHVVILSGQLLFGKRWESPYQIAPIRVKNPIKFD</sequence>
<evidence type="ECO:0000256" key="4">
    <source>
        <dbReference type="ARBA" id="ARBA00022676"/>
    </source>
</evidence>
<name>A0A078A957_STYLE</name>
<evidence type="ECO:0000256" key="7">
    <source>
        <dbReference type="ARBA" id="ARBA00022824"/>
    </source>
</evidence>
<comment type="pathway">
    <text evidence="2">Protein modification; protein glycosylation.</text>
</comment>
<dbReference type="InParanoid" id="A0A078A957"/>
<keyword evidence="6 11" id="KW-0812">Transmembrane</keyword>
<evidence type="ECO:0000256" key="6">
    <source>
        <dbReference type="ARBA" id="ARBA00022692"/>
    </source>
</evidence>
<protein>
    <recommendedName>
        <fullName evidence="3">dolichyl-P-Man:Man5GlcNAc2-PP-dolichol alpha-1,3-mannosyltransferase</fullName>
        <ecNumber evidence="3">2.4.1.258</ecNumber>
    </recommendedName>
</protein>
<dbReference type="GO" id="GO:0052925">
    <property type="term" value="F:dol-P-Man:Man(5)GlcNAc(2)-PP-Dol alpha-1,3-mannosyltransferase activity"/>
    <property type="evidence" value="ECO:0007669"/>
    <property type="project" value="UniProtKB-EC"/>
</dbReference>
<feature type="transmembrane region" description="Helical" evidence="11">
    <location>
        <begin position="159"/>
        <end position="180"/>
    </location>
</feature>
<dbReference type="EC" id="2.4.1.258" evidence="3"/>
<dbReference type="Proteomes" id="UP000039865">
    <property type="component" value="Unassembled WGS sequence"/>
</dbReference>
<keyword evidence="13" id="KW-1185">Reference proteome</keyword>
<comment type="subcellular location">
    <subcellularLocation>
        <location evidence="1">Endoplasmic reticulum membrane</location>
        <topology evidence="1">Multi-pass membrane protein</topology>
    </subcellularLocation>
</comment>
<evidence type="ECO:0000256" key="11">
    <source>
        <dbReference type="SAM" id="Phobius"/>
    </source>
</evidence>
<evidence type="ECO:0000313" key="12">
    <source>
        <dbReference type="EMBL" id="CDW78102.1"/>
    </source>
</evidence>
<evidence type="ECO:0000256" key="1">
    <source>
        <dbReference type="ARBA" id="ARBA00004477"/>
    </source>
</evidence>
<evidence type="ECO:0000256" key="5">
    <source>
        <dbReference type="ARBA" id="ARBA00022679"/>
    </source>
</evidence>
<keyword evidence="9 11" id="KW-0472">Membrane</keyword>
<reference evidence="12 13" key="1">
    <citation type="submission" date="2014-06" db="EMBL/GenBank/DDBJ databases">
        <authorList>
            <person name="Swart Estienne"/>
        </authorList>
    </citation>
    <scope>NUCLEOTIDE SEQUENCE [LARGE SCALE GENOMIC DNA]</scope>
    <source>
        <strain evidence="12 13">130c</strain>
    </source>
</reference>
<dbReference type="GO" id="GO:0005789">
    <property type="term" value="C:endoplasmic reticulum membrane"/>
    <property type="evidence" value="ECO:0007669"/>
    <property type="project" value="UniProtKB-SubCell"/>
</dbReference>
<feature type="transmembrane region" description="Helical" evidence="11">
    <location>
        <begin position="222"/>
        <end position="241"/>
    </location>
</feature>
<dbReference type="PANTHER" id="PTHR12646:SF0">
    <property type="entry name" value="DOL-P-MAN:MAN(5)GLCNAC(2)-PP-DOL ALPHA-1,3-MANNOSYLTRANSFERASE"/>
    <property type="match status" value="1"/>
</dbReference>
<accession>A0A078A957</accession>
<evidence type="ECO:0000256" key="3">
    <source>
        <dbReference type="ARBA" id="ARBA00011964"/>
    </source>
</evidence>
<keyword evidence="5 12" id="KW-0808">Transferase</keyword>
<comment type="catalytic activity">
    <reaction evidence="10">
        <text>an alpha-D-Man-(1-&gt;2)-alpha-D-Man-(1-&gt;2)-alpha-D-Man-(1-&gt;3)-[alpha-D-Man-(1-&gt;6)]-beta-D-Man-(1-&gt;4)-beta-D-GlcNAc-(1-&gt;4)-alpha-D-GlcNAc-diphospho-di-trans,poly-cis-dolichol + a di-trans,poly-cis-dolichyl beta-D-mannosyl phosphate = an alpha-D-Man-(1-&gt;2)-alpha-D-Man-(1-&gt;2)-alpha-D-Man-(1-&gt;3)-[alpha-D-Man-(1-&gt;3)-alpha-D-Man-(1-&gt;6)]-beta-D-Man-(1-&gt;4)-beta-D-GlcNAc-(1-&gt;4)-alpha-D-GlcNAc-diphospho-di-trans,poly-cis-dolichol + a di-trans,poly-cis-dolichyl phosphate + H(+)</text>
        <dbReference type="Rhea" id="RHEA:29527"/>
        <dbReference type="Rhea" id="RHEA-COMP:19498"/>
        <dbReference type="Rhea" id="RHEA-COMP:19501"/>
        <dbReference type="Rhea" id="RHEA-COMP:19516"/>
        <dbReference type="Rhea" id="RHEA-COMP:19517"/>
        <dbReference type="ChEBI" id="CHEBI:15378"/>
        <dbReference type="ChEBI" id="CHEBI:57683"/>
        <dbReference type="ChEBI" id="CHEBI:58211"/>
        <dbReference type="ChEBI" id="CHEBI:132515"/>
        <dbReference type="ChEBI" id="CHEBI:132516"/>
        <dbReference type="EC" id="2.4.1.258"/>
    </reaction>
    <physiologicalReaction direction="left-to-right" evidence="10">
        <dbReference type="Rhea" id="RHEA:29528"/>
    </physiologicalReaction>
</comment>
<dbReference type="OrthoDB" id="312352at2759"/>
<feature type="transmembrane region" description="Helical" evidence="11">
    <location>
        <begin position="12"/>
        <end position="30"/>
    </location>
</feature>
<gene>
    <name evidence="12" type="primary">Contig9345.g9988</name>
    <name evidence="12" type="ORF">STYLEM_7073</name>
</gene>
<proteinExistence type="predicted"/>
<dbReference type="AlphaFoldDB" id="A0A078A957"/>
<evidence type="ECO:0000256" key="2">
    <source>
        <dbReference type="ARBA" id="ARBA00004922"/>
    </source>
</evidence>
<keyword evidence="4 12" id="KW-0328">Glycosyltransferase</keyword>
<evidence type="ECO:0000313" key="13">
    <source>
        <dbReference type="Proteomes" id="UP000039865"/>
    </source>
</evidence>
<evidence type="ECO:0000256" key="9">
    <source>
        <dbReference type="ARBA" id="ARBA00023136"/>
    </source>
</evidence>
<keyword evidence="8 11" id="KW-1133">Transmembrane helix</keyword>
<evidence type="ECO:0000256" key="10">
    <source>
        <dbReference type="ARBA" id="ARBA00049506"/>
    </source>
</evidence>
<feature type="transmembrane region" description="Helical" evidence="11">
    <location>
        <begin position="330"/>
        <end position="349"/>
    </location>
</feature>
<feature type="transmembrane region" description="Helical" evidence="11">
    <location>
        <begin position="186"/>
        <end position="210"/>
    </location>
</feature>
<keyword evidence="7" id="KW-0256">Endoplasmic reticulum</keyword>
<dbReference type="InterPro" id="IPR007873">
    <property type="entry name" value="Glycosyltransferase_ALG3"/>
</dbReference>